<sequence length="307" mass="34615">MKMAIQPFCLAAISGNVGMVKVMIEKNPALPIICGSENMTPLYLAAFHGNHEMVNFLYYESNRMRGNGWTNDDIDGVLLKCIQADIFDVALLILEDKKEVPQDKHLWDVPHALAVKPEAFDDIEVEGILPPPCREVKNADGQTPQELFLENHKDLALRGGNWINETLKQSMVVSTLVFSIGFSVVFQVPGGFNQSKGFPIFLSNKYFIAFIVEDSFFVIFSATSILVFLSIILSRRKEVLLPRWIGGQLLLLSSILATLLAFALSFLVLYSSIYKRSEQVKMKFEIWRMGQRKRTTSGNVILYQCPL</sequence>
<protein>
    <submittedName>
        <fullName evidence="1">Uncharacterized protein</fullName>
    </submittedName>
</protein>
<dbReference type="EMBL" id="CM042045">
    <property type="protein sequence ID" value="KAI3683995.1"/>
    <property type="molecule type" value="Genomic_DNA"/>
</dbReference>
<accession>A0ACB8YG39</accession>
<evidence type="ECO:0000313" key="1">
    <source>
        <dbReference type="EMBL" id="KAI3683995.1"/>
    </source>
</evidence>
<reference evidence="1 2" key="2">
    <citation type="journal article" date="2022" name="Mol. Ecol. Resour.">
        <title>The genomes of chicory, endive, great burdock and yacon provide insights into Asteraceae paleo-polyploidization history and plant inulin production.</title>
        <authorList>
            <person name="Fan W."/>
            <person name="Wang S."/>
            <person name="Wang H."/>
            <person name="Wang A."/>
            <person name="Jiang F."/>
            <person name="Liu H."/>
            <person name="Zhao H."/>
            <person name="Xu D."/>
            <person name="Zhang Y."/>
        </authorList>
    </citation>
    <scope>NUCLEOTIDE SEQUENCE [LARGE SCALE GENOMIC DNA]</scope>
    <source>
        <strain evidence="2">cv. Yunnan</strain>
        <tissue evidence="1">Leaves</tissue>
    </source>
</reference>
<gene>
    <name evidence="1" type="ORF">L1987_84517</name>
</gene>
<reference evidence="2" key="1">
    <citation type="journal article" date="2022" name="Mol. Ecol. Resour.">
        <title>The genomes of chicory, endive, great burdock and yacon provide insights into Asteraceae palaeo-polyploidization history and plant inulin production.</title>
        <authorList>
            <person name="Fan W."/>
            <person name="Wang S."/>
            <person name="Wang H."/>
            <person name="Wang A."/>
            <person name="Jiang F."/>
            <person name="Liu H."/>
            <person name="Zhao H."/>
            <person name="Xu D."/>
            <person name="Zhang Y."/>
        </authorList>
    </citation>
    <scope>NUCLEOTIDE SEQUENCE [LARGE SCALE GENOMIC DNA]</scope>
    <source>
        <strain evidence="2">cv. Yunnan</strain>
    </source>
</reference>
<dbReference type="Proteomes" id="UP001056120">
    <property type="component" value="Linkage Group LG28"/>
</dbReference>
<organism evidence="1 2">
    <name type="scientific">Smallanthus sonchifolius</name>
    <dbReference type="NCBI Taxonomy" id="185202"/>
    <lineage>
        <taxon>Eukaryota</taxon>
        <taxon>Viridiplantae</taxon>
        <taxon>Streptophyta</taxon>
        <taxon>Embryophyta</taxon>
        <taxon>Tracheophyta</taxon>
        <taxon>Spermatophyta</taxon>
        <taxon>Magnoliopsida</taxon>
        <taxon>eudicotyledons</taxon>
        <taxon>Gunneridae</taxon>
        <taxon>Pentapetalae</taxon>
        <taxon>asterids</taxon>
        <taxon>campanulids</taxon>
        <taxon>Asterales</taxon>
        <taxon>Asteraceae</taxon>
        <taxon>Asteroideae</taxon>
        <taxon>Heliantheae alliance</taxon>
        <taxon>Millerieae</taxon>
        <taxon>Smallanthus</taxon>
    </lineage>
</organism>
<comment type="caution">
    <text evidence="1">The sequence shown here is derived from an EMBL/GenBank/DDBJ whole genome shotgun (WGS) entry which is preliminary data.</text>
</comment>
<name>A0ACB8YG39_9ASTR</name>
<proteinExistence type="predicted"/>
<evidence type="ECO:0000313" key="2">
    <source>
        <dbReference type="Proteomes" id="UP001056120"/>
    </source>
</evidence>
<keyword evidence="2" id="KW-1185">Reference proteome</keyword>